<accession>A0A4Z1SWK5</accession>
<dbReference type="OrthoDB" id="10250145at2759"/>
<sequence length="401" mass="44429">MVCCLSSLWDKSPLSSLRPRHLFNLDCFEITSGSVPNDRSGIREVVVGESMVIAITYSGIAVAFLRTGTPLQHVTEGPDLLVKCAWYHPNEKAFLLATVSSLEEYRILRVYLVYEAEVLLSTTQRRLPTLISLEIGKVSSPGFAEFERRTGLLLVYAPTSGMQTGFYRIFSISTGVLYCLLKLAAGNVIDIRLSRQYILVQMDAPTGTYIKVIRPPFEPAKLQTFSIRLPVEPGPCQMMDLIGSLFLFQQEGQPLICYSLESESLLVIGQPHGTHRTSTETSSGRFPYIFTTDAGDCLAYLMEGTLRILDVSLGSLRTLQSLEDVAALPVMYDSWRGVWFFHGVLTIPSLGSCRGLHATLPSTQETKLLMMYDDAYLTAFSLVDDVLYLGNANGIIQAYGI</sequence>
<dbReference type="VEuPathDB" id="GiardiaDB:GMRT_14315"/>
<dbReference type="SUPFAM" id="SSF69322">
    <property type="entry name" value="Tricorn protease domain 2"/>
    <property type="match status" value="1"/>
</dbReference>
<evidence type="ECO:0000313" key="2">
    <source>
        <dbReference type="Proteomes" id="UP000315496"/>
    </source>
</evidence>
<comment type="caution">
    <text evidence="1">The sequence shown here is derived from an EMBL/GenBank/DDBJ whole genome shotgun (WGS) entry which is preliminary data.</text>
</comment>
<dbReference type="Proteomes" id="UP000315496">
    <property type="component" value="Chromosome 1"/>
</dbReference>
<evidence type="ECO:0008006" key="3">
    <source>
        <dbReference type="Google" id="ProtNLM"/>
    </source>
</evidence>
<evidence type="ECO:0000313" key="1">
    <source>
        <dbReference type="EMBL" id="TNJ30144.1"/>
    </source>
</evidence>
<dbReference type="PANTHER" id="PTHR31789">
    <property type="entry name" value="OS05G0482600 PROTEIN"/>
    <property type="match status" value="1"/>
</dbReference>
<proteinExistence type="predicted"/>
<dbReference type="AlphaFoldDB" id="A0A4Z1SWK5"/>
<organism evidence="1 2">
    <name type="scientific">Giardia muris</name>
    <dbReference type="NCBI Taxonomy" id="5742"/>
    <lineage>
        <taxon>Eukaryota</taxon>
        <taxon>Metamonada</taxon>
        <taxon>Diplomonadida</taxon>
        <taxon>Hexamitidae</taxon>
        <taxon>Giardiinae</taxon>
        <taxon>Giardia</taxon>
    </lineage>
</organism>
<keyword evidence="2" id="KW-1185">Reference proteome</keyword>
<protein>
    <recommendedName>
        <fullName evidence="3">Cleavage/polyadenylation specificity factor A subunit N-terminal domain-containing protein</fullName>
    </recommendedName>
</protein>
<gene>
    <name evidence="1" type="ORF">GMRT_14315</name>
</gene>
<dbReference type="EMBL" id="VDLU01000001">
    <property type="protein sequence ID" value="TNJ30144.1"/>
    <property type="molecule type" value="Genomic_DNA"/>
</dbReference>
<reference evidence="1 2" key="1">
    <citation type="submission" date="2019-05" db="EMBL/GenBank/DDBJ databases">
        <title>The compact genome of Giardia muris reveals important steps in the evolution of intestinal protozoan parasites.</title>
        <authorList>
            <person name="Xu F."/>
            <person name="Jimenez-Gonzalez A."/>
            <person name="Einarsson E."/>
            <person name="Astvaldsson A."/>
            <person name="Peirasmaki D."/>
            <person name="Eckmann L."/>
            <person name="Andersson J.O."/>
            <person name="Svard S.G."/>
            <person name="Jerlstrom-Hultqvist J."/>
        </authorList>
    </citation>
    <scope>NUCLEOTIDE SEQUENCE [LARGE SCALE GENOMIC DNA]</scope>
    <source>
        <strain evidence="1 2">Roberts-Thomson</strain>
    </source>
</reference>
<name>A0A4Z1SWK5_GIAMU</name>
<dbReference type="PANTHER" id="PTHR31789:SF1">
    <property type="entry name" value="OS05G0482600 PROTEIN"/>
    <property type="match status" value="1"/>
</dbReference>